<comment type="catalytic activity">
    <reaction evidence="4">
        <text>a 1-acyl-sn-glycero-3-phosphate + an acyl-CoA = a 1,2-diacyl-sn-glycero-3-phosphate + CoA</text>
        <dbReference type="Rhea" id="RHEA:19709"/>
        <dbReference type="ChEBI" id="CHEBI:57287"/>
        <dbReference type="ChEBI" id="CHEBI:57970"/>
        <dbReference type="ChEBI" id="CHEBI:58342"/>
        <dbReference type="ChEBI" id="CHEBI:58608"/>
        <dbReference type="EC" id="2.3.1.51"/>
    </reaction>
</comment>
<name>A0A9D1CT21_9FIRM</name>
<evidence type="ECO:0000259" key="5">
    <source>
        <dbReference type="SMART" id="SM00563"/>
    </source>
</evidence>
<evidence type="ECO:0000256" key="2">
    <source>
        <dbReference type="ARBA" id="ARBA00022679"/>
    </source>
</evidence>
<evidence type="ECO:0000256" key="4">
    <source>
        <dbReference type="RuleBase" id="RU361267"/>
    </source>
</evidence>
<keyword evidence="2 4" id="KW-0808">Transferase</keyword>
<dbReference type="Pfam" id="PF01553">
    <property type="entry name" value="Acyltransferase"/>
    <property type="match status" value="1"/>
</dbReference>
<protein>
    <recommendedName>
        <fullName evidence="4">1-acyl-sn-glycerol-3-phosphate acyltransferase</fullName>
        <ecNumber evidence="4">2.3.1.51</ecNumber>
    </recommendedName>
</protein>
<reference evidence="6" key="2">
    <citation type="journal article" date="2021" name="PeerJ">
        <title>Extensive microbial diversity within the chicken gut microbiome revealed by metagenomics and culture.</title>
        <authorList>
            <person name="Gilroy R."/>
            <person name="Ravi A."/>
            <person name="Getino M."/>
            <person name="Pursley I."/>
            <person name="Horton D.L."/>
            <person name="Alikhan N.F."/>
            <person name="Baker D."/>
            <person name="Gharbi K."/>
            <person name="Hall N."/>
            <person name="Watson M."/>
            <person name="Adriaenssens E.M."/>
            <person name="Foster-Nyarko E."/>
            <person name="Jarju S."/>
            <person name="Secka A."/>
            <person name="Antonio M."/>
            <person name="Oren A."/>
            <person name="Chaudhuri R.R."/>
            <person name="La Ragione R."/>
            <person name="Hildebrand F."/>
            <person name="Pallen M.J."/>
        </authorList>
    </citation>
    <scope>NUCLEOTIDE SEQUENCE</scope>
    <source>
        <strain evidence="6">ChiBcolR7-354</strain>
    </source>
</reference>
<dbReference type="EC" id="2.3.1.51" evidence="4"/>
<evidence type="ECO:0000256" key="1">
    <source>
        <dbReference type="ARBA" id="ARBA00008655"/>
    </source>
</evidence>
<evidence type="ECO:0000256" key="3">
    <source>
        <dbReference type="ARBA" id="ARBA00023315"/>
    </source>
</evidence>
<comment type="domain">
    <text evidence="4">The HXXXXD motif is essential for acyltransferase activity and may constitute the binding site for the phosphate moiety of the glycerol-3-phosphate.</text>
</comment>
<reference evidence="6" key="1">
    <citation type="submission" date="2020-10" db="EMBL/GenBank/DDBJ databases">
        <authorList>
            <person name="Gilroy R."/>
        </authorList>
    </citation>
    <scope>NUCLEOTIDE SEQUENCE</scope>
    <source>
        <strain evidence="6">ChiBcolR7-354</strain>
    </source>
</reference>
<dbReference type="InterPro" id="IPR004552">
    <property type="entry name" value="AGP_acyltrans"/>
</dbReference>
<keyword evidence="4" id="KW-0443">Lipid metabolism</keyword>
<dbReference type="Proteomes" id="UP000824262">
    <property type="component" value="Unassembled WGS sequence"/>
</dbReference>
<sequence>MSGSADEKERRTFDALYSLVIPVVKLLYPMRSSGRENIPDGPALVCANHSNLVDPLLVAAAFGKKNFMHFMAKLELSTVPIIGVILKSCGVYFVDRGRQDIDAIRNTMRFLKRGEKVCMFPEGTRVSEDNSVEAKTGAVRIASKMKVPIVPVYIPRRKKIFAKTEVLIGEPFLVEGKTHEEYAELADGVMERIYELRDGTAG</sequence>
<keyword evidence="4" id="KW-1208">Phospholipid metabolism</keyword>
<keyword evidence="3 4" id="KW-0012">Acyltransferase</keyword>
<evidence type="ECO:0000313" key="6">
    <source>
        <dbReference type="EMBL" id="HIQ77930.1"/>
    </source>
</evidence>
<dbReference type="SMART" id="SM00563">
    <property type="entry name" value="PlsC"/>
    <property type="match status" value="1"/>
</dbReference>
<dbReference type="CDD" id="cd07989">
    <property type="entry name" value="LPLAT_AGPAT-like"/>
    <property type="match status" value="1"/>
</dbReference>
<dbReference type="PANTHER" id="PTHR10434">
    <property type="entry name" value="1-ACYL-SN-GLYCEROL-3-PHOSPHATE ACYLTRANSFERASE"/>
    <property type="match status" value="1"/>
</dbReference>
<dbReference type="NCBIfam" id="TIGR00530">
    <property type="entry name" value="AGP_acyltrn"/>
    <property type="match status" value="1"/>
</dbReference>
<dbReference type="SUPFAM" id="SSF69593">
    <property type="entry name" value="Glycerol-3-phosphate (1)-acyltransferase"/>
    <property type="match status" value="1"/>
</dbReference>
<comment type="similarity">
    <text evidence="1 4">Belongs to the 1-acyl-sn-glycerol-3-phosphate acyltransferase family.</text>
</comment>
<dbReference type="PANTHER" id="PTHR10434:SF11">
    <property type="entry name" value="1-ACYL-SN-GLYCEROL-3-PHOSPHATE ACYLTRANSFERASE"/>
    <property type="match status" value="1"/>
</dbReference>
<feature type="domain" description="Phospholipid/glycerol acyltransferase" evidence="5">
    <location>
        <begin position="43"/>
        <end position="157"/>
    </location>
</feature>
<evidence type="ECO:0000313" key="7">
    <source>
        <dbReference type="Proteomes" id="UP000824262"/>
    </source>
</evidence>
<keyword evidence="4" id="KW-0594">Phospholipid biosynthesis</keyword>
<dbReference type="AlphaFoldDB" id="A0A9D1CT21"/>
<dbReference type="GO" id="GO:0003841">
    <property type="term" value="F:1-acylglycerol-3-phosphate O-acyltransferase activity"/>
    <property type="evidence" value="ECO:0007669"/>
    <property type="project" value="UniProtKB-UniRule"/>
</dbReference>
<comment type="caution">
    <text evidence="6">The sequence shown here is derived from an EMBL/GenBank/DDBJ whole genome shotgun (WGS) entry which is preliminary data.</text>
</comment>
<accession>A0A9D1CT21</accession>
<dbReference type="InterPro" id="IPR002123">
    <property type="entry name" value="Plipid/glycerol_acylTrfase"/>
</dbReference>
<dbReference type="GO" id="GO:0016020">
    <property type="term" value="C:membrane"/>
    <property type="evidence" value="ECO:0007669"/>
    <property type="project" value="InterPro"/>
</dbReference>
<gene>
    <name evidence="6" type="ORF">IAB77_01570</name>
</gene>
<dbReference type="GO" id="GO:0006654">
    <property type="term" value="P:phosphatidic acid biosynthetic process"/>
    <property type="evidence" value="ECO:0007669"/>
    <property type="project" value="TreeGrafter"/>
</dbReference>
<dbReference type="EMBL" id="DVGA01000021">
    <property type="protein sequence ID" value="HIQ77930.1"/>
    <property type="molecule type" value="Genomic_DNA"/>
</dbReference>
<organism evidence="6 7">
    <name type="scientific">Candidatus Scatomorpha intestinavium</name>
    <dbReference type="NCBI Taxonomy" id="2840922"/>
    <lineage>
        <taxon>Bacteria</taxon>
        <taxon>Bacillati</taxon>
        <taxon>Bacillota</taxon>
        <taxon>Clostridia</taxon>
        <taxon>Eubacteriales</taxon>
        <taxon>Candidatus Scatomorpha</taxon>
    </lineage>
</organism>
<proteinExistence type="inferred from homology"/>
<keyword evidence="4" id="KW-0444">Lipid biosynthesis</keyword>